<evidence type="ECO:0000256" key="1">
    <source>
        <dbReference type="SAM" id="MobiDB-lite"/>
    </source>
</evidence>
<evidence type="ECO:0000313" key="4">
    <source>
        <dbReference type="Proteomes" id="UP000192934"/>
    </source>
</evidence>
<dbReference type="OrthoDB" id="594865at2"/>
<protein>
    <submittedName>
        <fullName evidence="3">Uncharacterized protein</fullName>
    </submittedName>
</protein>
<dbReference type="RefSeq" id="WP_085217521.1">
    <property type="nucleotide sequence ID" value="NZ_LT840185.1"/>
</dbReference>
<reference evidence="4" key="1">
    <citation type="submission" date="2017-04" db="EMBL/GenBank/DDBJ databases">
        <authorList>
            <person name="Varghese N."/>
            <person name="Submissions S."/>
        </authorList>
    </citation>
    <scope>NUCLEOTIDE SEQUENCE [LARGE SCALE GENOMIC DNA]</scope>
    <source>
        <strain evidence="4">Dd16</strain>
    </source>
</reference>
<sequence>MRVTLASIILMASLSVPALAQTPPGLRDLVGARGSSGETQLQARGYRYVSGQTGDDRVWTNWWNARLGQCVTVATVNGRYDSITETPAPDCGQGSASEGRDDRRPGSPASGADDRDINIGLVCFGEGQRPELATRYGWQWNERRGRYDYGNRTEIAPRDFDAAVTVQVWGDGGRILLPRKLIPPINSRGNDGWWDLTNVDEGPDQIRATYRLNGLNRPKVTIDRRSGRISIQGTGDYAFRGTCDRADGDDHRRF</sequence>
<dbReference type="EMBL" id="LT840185">
    <property type="protein sequence ID" value="SMF61689.1"/>
    <property type="molecule type" value="Genomic_DNA"/>
</dbReference>
<dbReference type="Proteomes" id="UP000192934">
    <property type="component" value="Chromosome I"/>
</dbReference>
<dbReference type="AlphaFoldDB" id="A0A1X7G030"/>
<evidence type="ECO:0000313" key="3">
    <source>
        <dbReference type="EMBL" id="SMF61689.1"/>
    </source>
</evidence>
<accession>A0A1X7G030</accession>
<dbReference type="STRING" id="941907.SAMN06295910_0681"/>
<proteinExistence type="predicted"/>
<organism evidence="3 4">
    <name type="scientific">Allosphingosinicella indica</name>
    <dbReference type="NCBI Taxonomy" id="941907"/>
    <lineage>
        <taxon>Bacteria</taxon>
        <taxon>Pseudomonadati</taxon>
        <taxon>Pseudomonadota</taxon>
        <taxon>Alphaproteobacteria</taxon>
        <taxon>Sphingomonadales</taxon>
        <taxon>Sphingomonadaceae</taxon>
        <taxon>Allosphingosinicella</taxon>
    </lineage>
</organism>
<evidence type="ECO:0000256" key="2">
    <source>
        <dbReference type="SAM" id="SignalP"/>
    </source>
</evidence>
<feature type="signal peptide" evidence="2">
    <location>
        <begin position="1"/>
        <end position="20"/>
    </location>
</feature>
<feature type="region of interest" description="Disordered" evidence="1">
    <location>
        <begin position="82"/>
        <end position="115"/>
    </location>
</feature>
<keyword evidence="4" id="KW-1185">Reference proteome</keyword>
<name>A0A1X7G030_9SPHN</name>
<keyword evidence="2" id="KW-0732">Signal</keyword>
<feature type="chain" id="PRO_5012417248" evidence="2">
    <location>
        <begin position="21"/>
        <end position="254"/>
    </location>
</feature>
<gene>
    <name evidence="3" type="ORF">SAMN06295910_0681</name>
</gene>